<dbReference type="Proteomes" id="UP000006443">
    <property type="component" value="Unassembled WGS sequence"/>
</dbReference>
<dbReference type="AlphaFoldDB" id="C0GGQ6"/>
<feature type="domain" description="Glycosyl transferase family 1" evidence="1">
    <location>
        <begin position="183"/>
        <end position="340"/>
    </location>
</feature>
<gene>
    <name evidence="2" type="ORF">DealDRAFT_1620</name>
</gene>
<organism evidence="2 3">
    <name type="scientific">Dethiobacter alkaliphilus AHT 1</name>
    <dbReference type="NCBI Taxonomy" id="555088"/>
    <lineage>
        <taxon>Bacteria</taxon>
        <taxon>Bacillati</taxon>
        <taxon>Bacillota</taxon>
        <taxon>Dethiobacteria</taxon>
        <taxon>Dethiobacterales</taxon>
        <taxon>Dethiobacteraceae</taxon>
        <taxon>Dethiobacter</taxon>
    </lineage>
</organism>
<dbReference type="InterPro" id="IPR001296">
    <property type="entry name" value="Glyco_trans_1"/>
</dbReference>
<dbReference type="eggNOG" id="COG0438">
    <property type="taxonomic scope" value="Bacteria"/>
</dbReference>
<dbReference type="PANTHER" id="PTHR12526:SF630">
    <property type="entry name" value="GLYCOSYLTRANSFERASE"/>
    <property type="match status" value="1"/>
</dbReference>
<dbReference type="Gene3D" id="3.40.50.2000">
    <property type="entry name" value="Glycogen Phosphorylase B"/>
    <property type="match status" value="2"/>
</dbReference>
<evidence type="ECO:0000313" key="2">
    <source>
        <dbReference type="EMBL" id="EEG77497.1"/>
    </source>
</evidence>
<dbReference type="RefSeq" id="WP_008516487.1">
    <property type="nucleotide sequence ID" value="NZ_ACJM01000007.1"/>
</dbReference>
<keyword evidence="3" id="KW-1185">Reference proteome</keyword>
<name>C0GGQ6_DETAL</name>
<dbReference type="Pfam" id="PF00534">
    <property type="entry name" value="Glycos_transf_1"/>
    <property type="match status" value="1"/>
</dbReference>
<evidence type="ECO:0000313" key="3">
    <source>
        <dbReference type="Proteomes" id="UP000006443"/>
    </source>
</evidence>
<dbReference type="EMBL" id="ACJM01000007">
    <property type="protein sequence ID" value="EEG77497.1"/>
    <property type="molecule type" value="Genomic_DNA"/>
</dbReference>
<keyword evidence="2" id="KW-0808">Transferase</keyword>
<dbReference type="SUPFAM" id="SSF53756">
    <property type="entry name" value="UDP-Glycosyltransferase/glycogen phosphorylase"/>
    <property type="match status" value="1"/>
</dbReference>
<dbReference type="OrthoDB" id="9804196at2"/>
<proteinExistence type="predicted"/>
<dbReference type="GO" id="GO:0016757">
    <property type="term" value="F:glycosyltransferase activity"/>
    <property type="evidence" value="ECO:0007669"/>
    <property type="project" value="InterPro"/>
</dbReference>
<evidence type="ECO:0000259" key="1">
    <source>
        <dbReference type="Pfam" id="PF00534"/>
    </source>
</evidence>
<dbReference type="STRING" id="555088.DealDRAFT_1620"/>
<sequence length="368" mass="42196">MNKTIRVLHVFGRLDSGGAESRTMDIYRKIDKTKVQFDFAIHTDDKCFFTDEVSALGGKIYCFPRFNGKNYFDYKRAWNLFFKEHPEYKIVHGHQTNTGFVYLNEARKNNVPVRIAHARNSNKENIIKKYICKLTKLYATHLFAVSQLAGISEFGRDVVDKGFVKIIPNAIEALKYSFDKEMRDIKRKELGIENKFVVSHIGRFHSQKNHSFLLETFKLIVKNNKDAVLVLIGDGPLRNEIEQQISDFGIDHSVILTGIRTDVPELLQAMDILLFPSHFEGLPGVVLEAQAAGLPCVISDKITNEVKITDLVEYVSLDKSAAYWAEKVMKFSQSLERRNTYNAIVEAGYDTEAVANWYQDFYIKTNKT</sequence>
<dbReference type="CDD" id="cd03812">
    <property type="entry name" value="GT4_CapH-like"/>
    <property type="match status" value="1"/>
</dbReference>
<dbReference type="PANTHER" id="PTHR12526">
    <property type="entry name" value="GLYCOSYLTRANSFERASE"/>
    <property type="match status" value="1"/>
</dbReference>
<comment type="caution">
    <text evidence="2">The sequence shown here is derived from an EMBL/GenBank/DDBJ whole genome shotgun (WGS) entry which is preliminary data.</text>
</comment>
<protein>
    <submittedName>
        <fullName evidence="2">Glycosyl transferase group 1</fullName>
    </submittedName>
</protein>
<accession>C0GGQ6</accession>
<reference evidence="2 3" key="1">
    <citation type="submission" date="2009-02" db="EMBL/GenBank/DDBJ databases">
        <title>Sequencing of the draft genome and assembly of Dethiobacter alkaliphilus AHT 1.</title>
        <authorList>
            <consortium name="US DOE Joint Genome Institute (JGI-PGF)"/>
            <person name="Lucas S."/>
            <person name="Copeland A."/>
            <person name="Lapidus A."/>
            <person name="Glavina del Rio T."/>
            <person name="Dalin E."/>
            <person name="Tice H."/>
            <person name="Bruce D."/>
            <person name="Goodwin L."/>
            <person name="Pitluck S."/>
            <person name="Larimer F."/>
            <person name="Land M.L."/>
            <person name="Hauser L."/>
            <person name="Muyzer G."/>
        </authorList>
    </citation>
    <scope>NUCLEOTIDE SEQUENCE [LARGE SCALE GENOMIC DNA]</scope>
    <source>
        <strain evidence="2 3">AHT 1</strain>
    </source>
</reference>